<comment type="caution">
    <text evidence="1">The sequence shown here is derived from an EMBL/GenBank/DDBJ whole genome shotgun (WGS) entry which is preliminary data.</text>
</comment>
<proteinExistence type="predicted"/>
<keyword evidence="2" id="KW-1185">Reference proteome</keyword>
<dbReference type="OrthoDB" id="1466062at2"/>
<evidence type="ECO:0000313" key="2">
    <source>
        <dbReference type="Proteomes" id="UP000321080"/>
    </source>
</evidence>
<dbReference type="EMBL" id="VRKQ01000010">
    <property type="protein sequence ID" value="TXG36944.1"/>
    <property type="molecule type" value="Genomic_DNA"/>
</dbReference>
<dbReference type="InterPro" id="IPR025366">
    <property type="entry name" value="DUF4270"/>
</dbReference>
<evidence type="ECO:0000313" key="1">
    <source>
        <dbReference type="EMBL" id="TXG36944.1"/>
    </source>
</evidence>
<dbReference type="PROSITE" id="PS51257">
    <property type="entry name" value="PROKAR_LIPOPROTEIN"/>
    <property type="match status" value="1"/>
</dbReference>
<dbReference type="Pfam" id="PF14092">
    <property type="entry name" value="DUF4270"/>
    <property type="match status" value="1"/>
</dbReference>
<gene>
    <name evidence="1" type="ORF">FUA22_10245</name>
</gene>
<name>A0A5C7GH64_9FLAO</name>
<organism evidence="1 2">
    <name type="scientific">Seonamhaeicola maritimus</name>
    <dbReference type="NCBI Taxonomy" id="2591822"/>
    <lineage>
        <taxon>Bacteria</taxon>
        <taxon>Pseudomonadati</taxon>
        <taxon>Bacteroidota</taxon>
        <taxon>Flavobacteriia</taxon>
        <taxon>Flavobacteriales</taxon>
        <taxon>Flavobacteriaceae</taxon>
    </lineage>
</organism>
<reference evidence="1 2" key="1">
    <citation type="submission" date="2019-08" db="EMBL/GenBank/DDBJ databases">
        <title>Seonamhaeicola sediminis sp. nov., isolated from marine sediment.</title>
        <authorList>
            <person name="Cao W.R."/>
        </authorList>
    </citation>
    <scope>NUCLEOTIDE SEQUENCE [LARGE SCALE GENOMIC DNA]</scope>
    <source>
        <strain evidence="1 2">1505</strain>
    </source>
</reference>
<dbReference type="RefSeq" id="WP_147767975.1">
    <property type="nucleotide sequence ID" value="NZ_VRKQ01000010.1"/>
</dbReference>
<dbReference type="AlphaFoldDB" id="A0A5C7GH64"/>
<accession>A0A5C7GH64</accession>
<sequence>MKKIIKALKIPAIAILLVTSIIACDKEFYVIESDVLGKDNANFNTKFEFLPIISYNKKLDSIQINNLPSNLLGYFDDPEYGPTTASVITQIVPTSFNPDFGKNPVIDSVILNIPYYSKAVSIDEATGNTQYSISDSLYGNKDANIRLSVYENGYFLRDINPDNLGEPQNYFSHASHGTTDNFARTDNSLINFDDFAGNQIKDTVFSPSSNAIETWVISETDTTKTLSVPAFRAKLDKPFWKTTILDKEGGAELSNSNNFKNYFRGLYFKAEAINNDGNMVLLNFGSADAKITIHYTKEDEDDATIKTQATYTFNFLGNRLNTFINNYNIALTNGNKTDGDDKLYLKGGEGSMAVVELFPTPEALNDFIDDFRISIGDNEYLKEETTGDFILSKLINEAHLVIYEDEGINAGGDSDFHKYDRIYAYDVKNNTPTIDYIIDPTDNAANPLNSKVLHLTQRDTIEKSYKVRLTGLLNNILQRDSTNTKIGLVLSTNVNATTNVEILNSEDYVTGVPAATVISPRGTVLHGTNSSNSDKRMKLKLFFTEPK</sequence>
<dbReference type="Proteomes" id="UP000321080">
    <property type="component" value="Unassembled WGS sequence"/>
</dbReference>
<protein>
    <submittedName>
        <fullName evidence="1">DUF4270 domain-containing protein</fullName>
    </submittedName>
</protein>